<feature type="region of interest" description="Disordered" evidence="1">
    <location>
        <begin position="220"/>
        <end position="257"/>
    </location>
</feature>
<feature type="region of interest" description="Disordered" evidence="1">
    <location>
        <begin position="161"/>
        <end position="185"/>
    </location>
</feature>
<dbReference type="Pfam" id="PF13472">
    <property type="entry name" value="Lipase_GDSL_2"/>
    <property type="match status" value="1"/>
</dbReference>
<sequence length="455" mass="50192">MKDEYSDILQRIATISPNNISNLGVDDFADVSPTHMPSLPNINSFMVNTNMSNAELFDFDASQNDSAHFSTNNGATNRSEQTLKEISICVEGNALDDVMNRLNALSNEFEIYKSETTIVLNELVDGSKLVAAESEKASLVTVIRLMNEDCANAVKDVGDNVRSQTTQPRNPWCTVHTRSENQKGNKVTRLHNQFSSLEDEANELNNNSDFDASVINIDSDIQQPTPSQNMSESTSKSTEPKDDRTQGTSGNSDRVPKKGIALIGDSIIKNISPVKLSKRKVYKFTYPGKTTIEITNELAKINIKPEPSHVVIHAGTNDVPVESIDECVGNMEKLITTAKQKFPNSKIGISGLTLRQDSDLISKIEEINEKVQSLSSKHDVTFISNMSIDETCLNSSGLHLNAKGTAILATHFIKFLRDGQSLSSLRPQKHSRQDFPKNTINHLAELLNAIMNVNK</sequence>
<dbReference type="Gene3D" id="3.40.50.1110">
    <property type="entry name" value="SGNH hydrolase"/>
    <property type="match status" value="1"/>
</dbReference>
<dbReference type="InterPro" id="IPR013830">
    <property type="entry name" value="SGNH_hydro"/>
</dbReference>
<feature type="compositionally biased region" description="Polar residues" evidence="1">
    <location>
        <begin position="220"/>
        <end position="237"/>
    </location>
</feature>
<comment type="caution">
    <text evidence="3">The sequence shown here is derived from an EMBL/GenBank/DDBJ whole genome shotgun (WGS) entry which is preliminary data.</text>
</comment>
<dbReference type="OrthoDB" id="10056446at2759"/>
<name>A0A6S7HLR1_PARCT</name>
<dbReference type="Proteomes" id="UP001152795">
    <property type="component" value="Unassembled WGS sequence"/>
</dbReference>
<dbReference type="EMBL" id="CACRXK020005011">
    <property type="protein sequence ID" value="CAB4004827.1"/>
    <property type="molecule type" value="Genomic_DNA"/>
</dbReference>
<keyword evidence="4" id="KW-1185">Reference proteome</keyword>
<evidence type="ECO:0000259" key="2">
    <source>
        <dbReference type="Pfam" id="PF13472"/>
    </source>
</evidence>
<feature type="domain" description="SGNH hydrolase-type esterase" evidence="2">
    <location>
        <begin position="279"/>
        <end position="406"/>
    </location>
</feature>
<reference evidence="3" key="1">
    <citation type="submission" date="2020-04" db="EMBL/GenBank/DDBJ databases">
        <authorList>
            <person name="Alioto T."/>
            <person name="Alioto T."/>
            <person name="Gomez Garrido J."/>
        </authorList>
    </citation>
    <scope>NUCLEOTIDE SEQUENCE</scope>
    <source>
        <strain evidence="3">A484AB</strain>
    </source>
</reference>
<evidence type="ECO:0000313" key="4">
    <source>
        <dbReference type="Proteomes" id="UP001152795"/>
    </source>
</evidence>
<protein>
    <recommendedName>
        <fullName evidence="2">SGNH hydrolase-type esterase domain-containing protein</fullName>
    </recommendedName>
</protein>
<dbReference type="SUPFAM" id="SSF52266">
    <property type="entry name" value="SGNH hydrolase"/>
    <property type="match status" value="1"/>
</dbReference>
<dbReference type="InterPro" id="IPR036514">
    <property type="entry name" value="SGNH_hydro_sf"/>
</dbReference>
<evidence type="ECO:0000313" key="3">
    <source>
        <dbReference type="EMBL" id="CAB4004827.1"/>
    </source>
</evidence>
<gene>
    <name evidence="3" type="ORF">PACLA_8A061820</name>
</gene>
<accession>A0A6S7HLR1</accession>
<organism evidence="3 4">
    <name type="scientific">Paramuricea clavata</name>
    <name type="common">Red gorgonian</name>
    <name type="synonym">Violescent sea-whip</name>
    <dbReference type="NCBI Taxonomy" id="317549"/>
    <lineage>
        <taxon>Eukaryota</taxon>
        <taxon>Metazoa</taxon>
        <taxon>Cnidaria</taxon>
        <taxon>Anthozoa</taxon>
        <taxon>Octocorallia</taxon>
        <taxon>Malacalcyonacea</taxon>
        <taxon>Plexauridae</taxon>
        <taxon>Paramuricea</taxon>
    </lineage>
</organism>
<evidence type="ECO:0000256" key="1">
    <source>
        <dbReference type="SAM" id="MobiDB-lite"/>
    </source>
</evidence>
<proteinExistence type="predicted"/>
<dbReference type="AlphaFoldDB" id="A0A6S7HLR1"/>